<dbReference type="STRING" id="981085.W9RNC9"/>
<dbReference type="Proteomes" id="UP000030645">
    <property type="component" value="Unassembled WGS sequence"/>
</dbReference>
<organism evidence="1 2">
    <name type="scientific">Morus notabilis</name>
    <dbReference type="NCBI Taxonomy" id="981085"/>
    <lineage>
        <taxon>Eukaryota</taxon>
        <taxon>Viridiplantae</taxon>
        <taxon>Streptophyta</taxon>
        <taxon>Embryophyta</taxon>
        <taxon>Tracheophyta</taxon>
        <taxon>Spermatophyta</taxon>
        <taxon>Magnoliopsida</taxon>
        <taxon>eudicotyledons</taxon>
        <taxon>Gunneridae</taxon>
        <taxon>Pentapetalae</taxon>
        <taxon>rosids</taxon>
        <taxon>fabids</taxon>
        <taxon>Rosales</taxon>
        <taxon>Moraceae</taxon>
        <taxon>Moreae</taxon>
        <taxon>Morus</taxon>
    </lineage>
</organism>
<sequence>MRDFFWEGFSEDSATHLVAWNEVSRPKEVGGLGIGNMRKRNQALLAKWLWRFPLEFDSLWYRVVAGKDGLAQNTGEASRVTFRCPWKSIQSAFVGFSQQVRWKVGSREIVRFWEDYWIEGGPLCLRFPHLYRIPPLQNQPISLFVAEIEDHEDGRIVWDFRFPRNLTDREVSE</sequence>
<evidence type="ECO:0000313" key="2">
    <source>
        <dbReference type="Proteomes" id="UP000030645"/>
    </source>
</evidence>
<dbReference type="eggNOG" id="KOG1075">
    <property type="taxonomic scope" value="Eukaryota"/>
</dbReference>
<gene>
    <name evidence="1" type="ORF">L484_016389</name>
</gene>
<evidence type="ECO:0000313" key="1">
    <source>
        <dbReference type="EMBL" id="EXB99413.1"/>
    </source>
</evidence>
<accession>W9RNC9</accession>
<keyword evidence="2" id="KW-1185">Reference proteome</keyword>
<name>W9RNC9_9ROSA</name>
<reference evidence="2" key="1">
    <citation type="submission" date="2013-01" db="EMBL/GenBank/DDBJ databases">
        <title>Draft Genome Sequence of a Mulberry Tree, Morus notabilis C.K. Schneid.</title>
        <authorList>
            <person name="He N."/>
            <person name="Zhao S."/>
        </authorList>
    </citation>
    <scope>NUCLEOTIDE SEQUENCE</scope>
</reference>
<dbReference type="EMBL" id="KE345299">
    <property type="protein sequence ID" value="EXB99413.1"/>
    <property type="molecule type" value="Genomic_DNA"/>
</dbReference>
<proteinExistence type="predicted"/>
<protein>
    <submittedName>
        <fullName evidence="1">Uncharacterized protein</fullName>
    </submittedName>
</protein>
<dbReference type="AlphaFoldDB" id="W9RNC9"/>